<dbReference type="AlphaFoldDB" id="A0A820NUT0"/>
<organism evidence="1 2">
    <name type="scientific">Rotaria sordida</name>
    <dbReference type="NCBI Taxonomy" id="392033"/>
    <lineage>
        <taxon>Eukaryota</taxon>
        <taxon>Metazoa</taxon>
        <taxon>Spiralia</taxon>
        <taxon>Gnathifera</taxon>
        <taxon>Rotifera</taxon>
        <taxon>Eurotatoria</taxon>
        <taxon>Bdelloidea</taxon>
        <taxon>Philodinida</taxon>
        <taxon>Philodinidae</taxon>
        <taxon>Rotaria</taxon>
    </lineage>
</organism>
<dbReference type="EMBL" id="CAJOBE010063333">
    <property type="protein sequence ID" value="CAF4393290.1"/>
    <property type="molecule type" value="Genomic_DNA"/>
</dbReference>
<accession>A0A820NUT0</accession>
<protein>
    <submittedName>
        <fullName evidence="1">Uncharacterized protein</fullName>
    </submittedName>
</protein>
<comment type="caution">
    <text evidence="1">The sequence shown here is derived from an EMBL/GenBank/DDBJ whole genome shotgun (WGS) entry which is preliminary data.</text>
</comment>
<dbReference type="Proteomes" id="UP000663874">
    <property type="component" value="Unassembled WGS sequence"/>
</dbReference>
<sequence>MPPMSINRALSNPQMKTLLKSKSNSNMPTNQLMLQLDFNKNPITLKCRLYIIKALLYRSWDPSGK</sequence>
<reference evidence="1" key="1">
    <citation type="submission" date="2021-02" db="EMBL/GenBank/DDBJ databases">
        <authorList>
            <person name="Nowell W R."/>
        </authorList>
    </citation>
    <scope>NUCLEOTIDE SEQUENCE</scope>
</reference>
<feature type="non-terminal residue" evidence="1">
    <location>
        <position position="65"/>
    </location>
</feature>
<evidence type="ECO:0000313" key="1">
    <source>
        <dbReference type="EMBL" id="CAF4393290.1"/>
    </source>
</evidence>
<evidence type="ECO:0000313" key="2">
    <source>
        <dbReference type="Proteomes" id="UP000663874"/>
    </source>
</evidence>
<proteinExistence type="predicted"/>
<gene>
    <name evidence="1" type="ORF">FNK824_LOCUS43696</name>
</gene>
<name>A0A820NUT0_9BILA</name>